<dbReference type="SUPFAM" id="SSF53850">
    <property type="entry name" value="Periplasmic binding protein-like II"/>
    <property type="match status" value="1"/>
</dbReference>
<dbReference type="RefSeq" id="WP_124799350.1">
    <property type="nucleotide sequence ID" value="NZ_CP034170.1"/>
</dbReference>
<name>A0A3G8ZXS2_9ACTN</name>
<gene>
    <name evidence="1" type="ORF">EH165_10125</name>
</gene>
<keyword evidence="2" id="KW-1185">Reference proteome</keyword>
<reference evidence="1 2" key="1">
    <citation type="submission" date="2018-11" db="EMBL/GenBank/DDBJ databases">
        <authorList>
            <person name="Da X."/>
        </authorList>
    </citation>
    <scope>NUCLEOTIDE SEQUENCE [LARGE SCALE GENOMIC DNA]</scope>
    <source>
        <strain evidence="1 2">S14-144</strain>
    </source>
</reference>
<sequence length="379" mass="40952">MKELRGITWTHERGFAPLKRLAELALLDGPLRVDAPPIVWEAQDLAGFESRSIAELAREYDLIVLDHPGLGRAWSAGALEPLQELSGLTPADLEGRFVTGSLASYHYRGAQWAIPIDAATQVSAWADCQPAATWAEVISRQDDRMALPTKSPHAMLTFLGIAAAVSPGFEMSAHELVPARTGENAMEIFGNMVRSMPSASLDMDPINILEKISDGQLDACPLLYGYVTYARPSSRKRIITFANAPGTHSGAPGCILGGTGLALSRHSANKEGALAHLRQISSETAQQEVFGAAGGQPADATVWGESSLDRESNGFYSATLRSQSGSMVRPRYDGWIDFHHDASTFLLTSARDNRRPPEVVARLNKLHREAIQSSSSPVL</sequence>
<proteinExistence type="predicted"/>
<dbReference type="EMBL" id="CP034170">
    <property type="protein sequence ID" value="AZI58441.1"/>
    <property type="molecule type" value="Genomic_DNA"/>
</dbReference>
<dbReference type="AlphaFoldDB" id="A0A3G8ZXS2"/>
<evidence type="ECO:0000313" key="2">
    <source>
        <dbReference type="Proteomes" id="UP000268084"/>
    </source>
</evidence>
<dbReference type="KEGG" id="nak:EH165_10125"/>
<dbReference type="OrthoDB" id="3495561at2"/>
<organism evidence="1 2">
    <name type="scientific">Nakamurella antarctica</name>
    <dbReference type="NCBI Taxonomy" id="1902245"/>
    <lineage>
        <taxon>Bacteria</taxon>
        <taxon>Bacillati</taxon>
        <taxon>Actinomycetota</taxon>
        <taxon>Actinomycetes</taxon>
        <taxon>Nakamurellales</taxon>
        <taxon>Nakamurellaceae</taxon>
        <taxon>Nakamurella</taxon>
    </lineage>
</organism>
<evidence type="ECO:0008006" key="3">
    <source>
        <dbReference type="Google" id="ProtNLM"/>
    </source>
</evidence>
<dbReference type="Gene3D" id="3.40.190.10">
    <property type="entry name" value="Periplasmic binding protein-like II"/>
    <property type="match status" value="3"/>
</dbReference>
<accession>A0A3G8ZXS2</accession>
<dbReference type="Proteomes" id="UP000268084">
    <property type="component" value="Chromosome"/>
</dbReference>
<evidence type="ECO:0000313" key="1">
    <source>
        <dbReference type="EMBL" id="AZI58441.1"/>
    </source>
</evidence>
<protein>
    <recommendedName>
        <fullName evidence="3">Carbohydrate ABC transporter substrate-binding protein, CUT1 family</fullName>
    </recommendedName>
</protein>
<reference evidence="1 2" key="2">
    <citation type="submission" date="2018-12" db="EMBL/GenBank/DDBJ databases">
        <title>Nakamurella antarcticus sp. nov., isolated from Antarctica South Shetland Islands soil.</title>
        <authorList>
            <person name="Peng F."/>
        </authorList>
    </citation>
    <scope>NUCLEOTIDE SEQUENCE [LARGE SCALE GENOMIC DNA]</scope>
    <source>
        <strain evidence="1 2">S14-144</strain>
    </source>
</reference>